<dbReference type="CDD" id="cd04470">
    <property type="entry name" value="S1_EF-P_repeat_1"/>
    <property type="match status" value="1"/>
</dbReference>
<dbReference type="SMART" id="SM01185">
    <property type="entry name" value="EFP"/>
    <property type="match status" value="1"/>
</dbReference>
<dbReference type="UniPathway" id="UPA00345"/>
<evidence type="ECO:0000256" key="2">
    <source>
        <dbReference type="ARBA" id="ARBA00004815"/>
    </source>
</evidence>
<keyword evidence="13" id="KW-1185">Reference proteome</keyword>
<reference evidence="12 13" key="1">
    <citation type="submission" date="2020-01" db="EMBL/GenBank/DDBJ databases">
        <title>Ponticoccus aerotolerans gen. nov., sp. nov., an anaerobic bacterium and proposal of Ponticoccusceae fam. nov., Ponticoccusles ord. nov. and Ponticoccuse classis nov. in the phylum Kiritimatiellaeota.</title>
        <authorList>
            <person name="Zhou L.Y."/>
            <person name="Du Z.J."/>
        </authorList>
    </citation>
    <scope>NUCLEOTIDE SEQUENCE [LARGE SCALE GENOMIC DNA]</scope>
    <source>
        <strain evidence="12 13">S-5007</strain>
    </source>
</reference>
<dbReference type="Gene3D" id="2.40.50.140">
    <property type="entry name" value="Nucleic acid-binding proteins"/>
    <property type="match status" value="2"/>
</dbReference>
<accession>A0A6P1MC47</accession>
<evidence type="ECO:0000259" key="11">
    <source>
        <dbReference type="SMART" id="SM01185"/>
    </source>
</evidence>
<protein>
    <recommendedName>
        <fullName evidence="7 8">Elongation factor P</fullName>
        <shortName evidence="7">EF-P</shortName>
    </recommendedName>
</protein>
<dbReference type="HAMAP" id="MF_00141">
    <property type="entry name" value="EF_P"/>
    <property type="match status" value="1"/>
</dbReference>
<dbReference type="PANTHER" id="PTHR30053">
    <property type="entry name" value="ELONGATION FACTOR P"/>
    <property type="match status" value="1"/>
</dbReference>
<dbReference type="Pfam" id="PF09285">
    <property type="entry name" value="Elong-fact-P_C"/>
    <property type="match status" value="1"/>
</dbReference>
<dbReference type="InterPro" id="IPR001059">
    <property type="entry name" value="Transl_elong_P/YeiP_cen"/>
</dbReference>
<evidence type="ECO:0000259" key="10">
    <source>
        <dbReference type="SMART" id="SM00841"/>
    </source>
</evidence>
<dbReference type="InterPro" id="IPR012340">
    <property type="entry name" value="NA-bd_OB-fold"/>
</dbReference>
<dbReference type="GO" id="GO:0003746">
    <property type="term" value="F:translation elongation factor activity"/>
    <property type="evidence" value="ECO:0007669"/>
    <property type="project" value="UniProtKB-UniRule"/>
</dbReference>
<dbReference type="GO" id="GO:0043043">
    <property type="term" value="P:peptide biosynthetic process"/>
    <property type="evidence" value="ECO:0007669"/>
    <property type="project" value="InterPro"/>
</dbReference>
<dbReference type="SUPFAM" id="SSF50249">
    <property type="entry name" value="Nucleic acid-binding proteins"/>
    <property type="match status" value="2"/>
</dbReference>
<dbReference type="InterPro" id="IPR011768">
    <property type="entry name" value="Transl_elongation_fac_P"/>
</dbReference>
<evidence type="ECO:0000256" key="8">
    <source>
        <dbReference type="NCBIfam" id="TIGR00038"/>
    </source>
</evidence>
<evidence type="ECO:0000256" key="3">
    <source>
        <dbReference type="ARBA" id="ARBA00009479"/>
    </source>
</evidence>
<dbReference type="NCBIfam" id="TIGR00038">
    <property type="entry name" value="efp"/>
    <property type="match status" value="1"/>
</dbReference>
<comment type="subcellular location">
    <subcellularLocation>
        <location evidence="1 7">Cytoplasm</location>
    </subcellularLocation>
</comment>
<dbReference type="InterPro" id="IPR008991">
    <property type="entry name" value="Translation_prot_SH3-like_sf"/>
</dbReference>
<dbReference type="FunFam" id="2.30.30.30:FF:000003">
    <property type="entry name" value="Elongation factor P"/>
    <property type="match status" value="1"/>
</dbReference>
<evidence type="ECO:0000256" key="7">
    <source>
        <dbReference type="HAMAP-Rule" id="MF_00141"/>
    </source>
</evidence>
<evidence type="ECO:0000256" key="4">
    <source>
        <dbReference type="ARBA" id="ARBA00022490"/>
    </source>
</evidence>
<dbReference type="InterPro" id="IPR014722">
    <property type="entry name" value="Rib_uL2_dom2"/>
</dbReference>
<dbReference type="FunFam" id="2.40.50.140:FF:000004">
    <property type="entry name" value="Elongation factor P"/>
    <property type="match status" value="1"/>
</dbReference>
<evidence type="ECO:0000256" key="5">
    <source>
        <dbReference type="ARBA" id="ARBA00022768"/>
    </source>
</evidence>
<gene>
    <name evidence="7 12" type="primary">efp</name>
    <name evidence="12" type="ORF">GT409_09370</name>
</gene>
<dbReference type="InterPro" id="IPR013852">
    <property type="entry name" value="Transl_elong_P/YeiP_CS"/>
</dbReference>
<dbReference type="InterPro" id="IPR015365">
    <property type="entry name" value="Elong-fact-P_C"/>
</dbReference>
<dbReference type="Pfam" id="PF08207">
    <property type="entry name" value="EFP_N"/>
    <property type="match status" value="1"/>
</dbReference>
<sequence length="188" mass="21198">MYSASDLRKGLKIEIDGDPCVITDFQFSKPGKGQAIYRCKIRNLNTGNSFEKSYRSVDKVKKAALESRDFTFSYEAGDDYIFSDNETYEEVHLSAEQLGDQRFFIVEDMQVEILFHNNKALDITLPNFVEKAIAETEPGARGDTATNVTKPAKIDNGYEINVPIFINEGDIVRIDTRTGEYSDRVAKG</sequence>
<evidence type="ECO:0000256" key="1">
    <source>
        <dbReference type="ARBA" id="ARBA00004496"/>
    </source>
</evidence>
<dbReference type="FunFam" id="2.40.50.140:FF:000009">
    <property type="entry name" value="Elongation factor P"/>
    <property type="match status" value="1"/>
</dbReference>
<dbReference type="InterPro" id="IPR013185">
    <property type="entry name" value="Transl_elong_KOW-like"/>
</dbReference>
<dbReference type="EMBL" id="CP047593">
    <property type="protein sequence ID" value="QHI69658.1"/>
    <property type="molecule type" value="Genomic_DNA"/>
</dbReference>
<keyword evidence="4 7" id="KW-0963">Cytoplasm</keyword>
<dbReference type="Proteomes" id="UP000464954">
    <property type="component" value="Chromosome"/>
</dbReference>
<comment type="function">
    <text evidence="7">Involved in peptide bond synthesis. Stimulates efficient translation and peptide-bond synthesis on native or reconstituted 70S ribosomes in vitro. Probably functions indirectly by altering the affinity of the ribosome for aminoacyl-tRNA, thus increasing their reactivity as acceptors for peptidyl transferase.</text>
</comment>
<dbReference type="PANTHER" id="PTHR30053:SF12">
    <property type="entry name" value="ELONGATION FACTOR P (EF-P) FAMILY PROTEIN"/>
    <property type="match status" value="1"/>
</dbReference>
<dbReference type="PIRSF" id="PIRSF005901">
    <property type="entry name" value="EF-P"/>
    <property type="match status" value="1"/>
</dbReference>
<organism evidence="12 13">
    <name type="scientific">Tichowtungia aerotolerans</name>
    <dbReference type="NCBI Taxonomy" id="2697043"/>
    <lineage>
        <taxon>Bacteria</taxon>
        <taxon>Pseudomonadati</taxon>
        <taxon>Kiritimatiellota</taxon>
        <taxon>Tichowtungiia</taxon>
        <taxon>Tichowtungiales</taxon>
        <taxon>Tichowtungiaceae</taxon>
        <taxon>Tichowtungia</taxon>
    </lineage>
</organism>
<evidence type="ECO:0000256" key="6">
    <source>
        <dbReference type="ARBA" id="ARBA00022917"/>
    </source>
</evidence>
<dbReference type="RefSeq" id="WP_160628840.1">
    <property type="nucleotide sequence ID" value="NZ_CP047593.1"/>
</dbReference>
<dbReference type="Pfam" id="PF01132">
    <property type="entry name" value="EFP"/>
    <property type="match status" value="1"/>
</dbReference>
<comment type="similarity">
    <text evidence="3 7 9">Belongs to the elongation factor P family.</text>
</comment>
<feature type="domain" description="Translation elongation factor P/YeiP central" evidence="11">
    <location>
        <begin position="67"/>
        <end position="121"/>
    </location>
</feature>
<evidence type="ECO:0000313" key="13">
    <source>
        <dbReference type="Proteomes" id="UP000464954"/>
    </source>
</evidence>
<evidence type="ECO:0000256" key="9">
    <source>
        <dbReference type="RuleBase" id="RU004389"/>
    </source>
</evidence>
<comment type="pathway">
    <text evidence="2 7">Protein biosynthesis; polypeptide chain elongation.</text>
</comment>
<feature type="domain" description="Elongation factor P C-terminal" evidence="10">
    <location>
        <begin position="129"/>
        <end position="184"/>
    </location>
</feature>
<evidence type="ECO:0000313" key="12">
    <source>
        <dbReference type="EMBL" id="QHI69658.1"/>
    </source>
</evidence>
<keyword evidence="6 7" id="KW-0648">Protein biosynthesis</keyword>
<dbReference type="AlphaFoldDB" id="A0A6P1MC47"/>
<dbReference type="KEGG" id="taer:GT409_09370"/>
<dbReference type="Gene3D" id="2.30.30.30">
    <property type="match status" value="1"/>
</dbReference>
<dbReference type="InterPro" id="IPR020599">
    <property type="entry name" value="Transl_elong_fac_P/YeiP"/>
</dbReference>
<keyword evidence="5 7" id="KW-0251">Elongation factor</keyword>
<dbReference type="SUPFAM" id="SSF50104">
    <property type="entry name" value="Translation proteins SH3-like domain"/>
    <property type="match status" value="1"/>
</dbReference>
<dbReference type="SMART" id="SM00841">
    <property type="entry name" value="Elong-fact-P_C"/>
    <property type="match status" value="1"/>
</dbReference>
<name>A0A6P1MC47_9BACT</name>
<proteinExistence type="inferred from homology"/>
<dbReference type="CDD" id="cd05794">
    <property type="entry name" value="S1_EF-P_repeat_2"/>
    <property type="match status" value="1"/>
</dbReference>
<dbReference type="NCBIfam" id="NF001810">
    <property type="entry name" value="PRK00529.1"/>
    <property type="match status" value="1"/>
</dbReference>
<dbReference type="GO" id="GO:0005829">
    <property type="term" value="C:cytosol"/>
    <property type="evidence" value="ECO:0007669"/>
    <property type="project" value="UniProtKB-ARBA"/>
</dbReference>
<dbReference type="PROSITE" id="PS01275">
    <property type="entry name" value="EFP"/>
    <property type="match status" value="1"/>
</dbReference>